<gene>
    <name evidence="2" type="ORF">BBOU_0102</name>
</gene>
<dbReference type="Gene3D" id="3.40.50.360">
    <property type="match status" value="1"/>
</dbReference>
<keyword evidence="3" id="KW-1185">Reference proteome</keyword>
<dbReference type="OrthoDB" id="9806505at2"/>
<evidence type="ECO:0000259" key="1">
    <source>
        <dbReference type="PROSITE" id="PS50902"/>
    </source>
</evidence>
<feature type="domain" description="Flavodoxin-like" evidence="1">
    <location>
        <begin position="3"/>
        <end position="160"/>
    </location>
</feature>
<organism evidence="2 3">
    <name type="scientific">Bifidobacterium boum</name>
    <dbReference type="NCBI Taxonomy" id="78343"/>
    <lineage>
        <taxon>Bacteria</taxon>
        <taxon>Bacillati</taxon>
        <taxon>Actinomycetota</taxon>
        <taxon>Actinomycetes</taxon>
        <taxon>Bifidobacteriales</taxon>
        <taxon>Bifidobacteriaceae</taxon>
        <taxon>Bifidobacterium</taxon>
    </lineage>
</organism>
<evidence type="ECO:0000313" key="2">
    <source>
        <dbReference type="EMBL" id="KFI49239.1"/>
    </source>
</evidence>
<dbReference type="InterPro" id="IPR029039">
    <property type="entry name" value="Flavoprotein-like_sf"/>
</dbReference>
<dbReference type="InterPro" id="IPR001226">
    <property type="entry name" value="Flavodoxin_CS"/>
</dbReference>
<name>A0A086ZRT9_9BIFI</name>
<dbReference type="GO" id="GO:0009055">
    <property type="term" value="F:electron transfer activity"/>
    <property type="evidence" value="ECO:0007669"/>
    <property type="project" value="InterPro"/>
</dbReference>
<dbReference type="InterPro" id="IPR008254">
    <property type="entry name" value="Flavodoxin/NO_synth"/>
</dbReference>
<reference evidence="2 3" key="1">
    <citation type="submission" date="2014-03" db="EMBL/GenBank/DDBJ databases">
        <title>Genomics of Bifidobacteria.</title>
        <authorList>
            <person name="Ventura M."/>
            <person name="Milani C."/>
            <person name="Lugli G.A."/>
        </authorList>
    </citation>
    <scope>NUCLEOTIDE SEQUENCE [LARGE SCALE GENOMIC DNA]</scope>
    <source>
        <strain evidence="2 3">LMG 10736</strain>
    </source>
</reference>
<proteinExistence type="predicted"/>
<comment type="caution">
    <text evidence="2">The sequence shown here is derived from an EMBL/GenBank/DDBJ whole genome shotgun (WGS) entry which is preliminary data.</text>
</comment>
<dbReference type="GeneID" id="303203338"/>
<dbReference type="GO" id="GO:0010181">
    <property type="term" value="F:FMN binding"/>
    <property type="evidence" value="ECO:0007669"/>
    <property type="project" value="InterPro"/>
</dbReference>
<dbReference type="AlphaFoldDB" id="A0A086ZRT9"/>
<accession>A0A086ZRT9</accession>
<dbReference type="SUPFAM" id="SSF52218">
    <property type="entry name" value="Flavoproteins"/>
    <property type="match status" value="1"/>
</dbReference>
<dbReference type="Pfam" id="PF12682">
    <property type="entry name" value="Flavodoxin_4"/>
    <property type="match status" value="1"/>
</dbReference>
<evidence type="ECO:0000313" key="3">
    <source>
        <dbReference type="Proteomes" id="UP000029093"/>
    </source>
</evidence>
<dbReference type="PANTHER" id="PTHR39201">
    <property type="entry name" value="EXPORTED PROTEIN-RELATED"/>
    <property type="match status" value="1"/>
</dbReference>
<dbReference type="PANTHER" id="PTHR39201:SF1">
    <property type="entry name" value="FLAVODOXIN-LIKE DOMAIN-CONTAINING PROTEIN"/>
    <property type="match status" value="1"/>
</dbReference>
<dbReference type="RefSeq" id="WP_051616744.1">
    <property type="nucleotide sequence ID" value="NZ_JGYQ01000002.1"/>
</dbReference>
<dbReference type="PROSITE" id="PS50902">
    <property type="entry name" value="FLAVODOXIN_LIKE"/>
    <property type="match status" value="1"/>
</dbReference>
<sequence length="160" mass="17428">MKTLVVYFTESGCTRRVAQTIAEATGATLYELKAAQPYTSADLDWRNSESRVNREANDPAARQSVKLADTSVPDWDSYDVVFIGAPVWWGVAAWPIDDFLTSNDFTGKKLAAFVTSASSSFGNESEVEGMAKSAQWLGGKRFPSSASDSAIRSWIESLAL</sequence>
<dbReference type="PROSITE" id="PS00201">
    <property type="entry name" value="FLAVODOXIN"/>
    <property type="match status" value="1"/>
</dbReference>
<protein>
    <submittedName>
        <fullName evidence="2">Flavodoxin</fullName>
    </submittedName>
</protein>
<dbReference type="EMBL" id="JGYQ01000002">
    <property type="protein sequence ID" value="KFI49239.1"/>
    <property type="molecule type" value="Genomic_DNA"/>
</dbReference>
<dbReference type="Proteomes" id="UP000029093">
    <property type="component" value="Unassembled WGS sequence"/>
</dbReference>